<evidence type="ECO:0000313" key="2">
    <source>
        <dbReference type="EMBL" id="SIR49978.1"/>
    </source>
</evidence>
<dbReference type="InterPro" id="IPR050553">
    <property type="entry name" value="Thioredoxin_ResA/DsbE_sf"/>
</dbReference>
<dbReference type="InterPro" id="IPR013740">
    <property type="entry name" value="Redoxin"/>
</dbReference>
<dbReference type="GO" id="GO:0016853">
    <property type="term" value="F:isomerase activity"/>
    <property type="evidence" value="ECO:0007669"/>
    <property type="project" value="UniProtKB-KW"/>
</dbReference>
<dbReference type="InterPro" id="IPR013766">
    <property type="entry name" value="Thioredoxin_domain"/>
</dbReference>
<evidence type="ECO:0000259" key="1">
    <source>
        <dbReference type="PROSITE" id="PS51352"/>
    </source>
</evidence>
<protein>
    <submittedName>
        <fullName evidence="2">Thiol-disulfide isomerase or thioredoxin</fullName>
    </submittedName>
</protein>
<dbReference type="InterPro" id="IPR036249">
    <property type="entry name" value="Thioredoxin-like_sf"/>
</dbReference>
<proteinExistence type="predicted"/>
<keyword evidence="2" id="KW-0413">Isomerase</keyword>
<dbReference type="GO" id="GO:0016491">
    <property type="term" value="F:oxidoreductase activity"/>
    <property type="evidence" value="ECO:0007669"/>
    <property type="project" value="InterPro"/>
</dbReference>
<dbReference type="Pfam" id="PF08534">
    <property type="entry name" value="Redoxin"/>
    <property type="match status" value="1"/>
</dbReference>
<dbReference type="AlphaFoldDB" id="A0A1N7BF54"/>
<feature type="domain" description="Thioredoxin" evidence="1">
    <location>
        <begin position="285"/>
        <end position="425"/>
    </location>
</feature>
<name>A0A1N7BF54_9BACT</name>
<dbReference type="PANTHER" id="PTHR42852">
    <property type="entry name" value="THIOL:DISULFIDE INTERCHANGE PROTEIN DSBE"/>
    <property type="match status" value="1"/>
</dbReference>
<dbReference type="OrthoDB" id="9815205at2"/>
<reference evidence="3" key="1">
    <citation type="submission" date="2017-01" db="EMBL/GenBank/DDBJ databases">
        <authorList>
            <person name="Varghese N."/>
            <person name="Submissions S."/>
        </authorList>
    </citation>
    <scope>NUCLEOTIDE SEQUENCE [LARGE SCALE GENOMIC DNA]</scope>
    <source>
        <strain evidence="3">DM9</strain>
    </source>
</reference>
<dbReference type="STRING" id="1077936.SAMN05421545_3937"/>
<dbReference type="PROSITE" id="PS51352">
    <property type="entry name" value="THIOREDOXIN_2"/>
    <property type="match status" value="1"/>
</dbReference>
<dbReference type="PANTHER" id="PTHR42852:SF13">
    <property type="entry name" value="PROTEIN DIPZ"/>
    <property type="match status" value="1"/>
</dbReference>
<dbReference type="Proteomes" id="UP000185924">
    <property type="component" value="Unassembled WGS sequence"/>
</dbReference>
<gene>
    <name evidence="2" type="ORF">SAMN05421545_3937</name>
</gene>
<accession>A0A1N7BF54</accession>
<keyword evidence="3" id="KW-1185">Reference proteome</keyword>
<organism evidence="2 3">
    <name type="scientific">Pontibacter lucknowensis</name>
    <dbReference type="NCBI Taxonomy" id="1077936"/>
    <lineage>
        <taxon>Bacteria</taxon>
        <taxon>Pseudomonadati</taxon>
        <taxon>Bacteroidota</taxon>
        <taxon>Cytophagia</taxon>
        <taxon>Cytophagales</taxon>
        <taxon>Hymenobacteraceae</taxon>
        <taxon>Pontibacter</taxon>
    </lineage>
</organism>
<dbReference type="Gene3D" id="3.40.30.10">
    <property type="entry name" value="Glutaredoxin"/>
    <property type="match status" value="1"/>
</dbReference>
<sequence>MHKLILITVILAIFSVSSGYSQNRQSKTVKLNKQAVIKRNEGIQLFVLNGSQIEKGNKSVPVKLPVNFPSSAENAYFFFQYEAAGSDLGVVLVADYKSASPVLYFDSNNNSDFSDDGQPVTFRDGKAELSFHNQRQPRGKTTLSFAKHIMDDETEKGYLEMQKLLYKSPKAQFTLPRYWLSMNPIAKVGYFRLNGIDYTIGFCDVNNDGIISKKYIDGEFYIGDRLLLAEGKQDTLDENFHKNGYKIFEDVIAFSKANIKIEEFDSLGSYVRVSSTEQPATVSRIKEGDILPSFSYKLIDNTTTHDVYALKGNGKYKLIEFWGTWCRGCVQLIPDLRTLYAEYGDRLDILSLNFNDSDLEKVAKFIDAKEMTWKQGLSTLELNRKLGVNMFPYSILVDENFKIIAIKIQPSLVKEHISKASANTK</sequence>
<dbReference type="RefSeq" id="WP_076423326.1">
    <property type="nucleotide sequence ID" value="NZ_FTNM01000008.1"/>
</dbReference>
<dbReference type="CDD" id="cd02966">
    <property type="entry name" value="TlpA_like_family"/>
    <property type="match status" value="1"/>
</dbReference>
<dbReference type="SUPFAM" id="SSF52833">
    <property type="entry name" value="Thioredoxin-like"/>
    <property type="match status" value="1"/>
</dbReference>
<dbReference type="EMBL" id="FTNM01000008">
    <property type="protein sequence ID" value="SIR49978.1"/>
    <property type="molecule type" value="Genomic_DNA"/>
</dbReference>
<evidence type="ECO:0000313" key="3">
    <source>
        <dbReference type="Proteomes" id="UP000185924"/>
    </source>
</evidence>